<name>A0A9Q8L9R8_PASFU</name>
<dbReference type="RefSeq" id="XP_047757773.1">
    <property type="nucleotide sequence ID" value="XM_047902342.1"/>
</dbReference>
<keyword evidence="3" id="KW-1185">Reference proteome</keyword>
<gene>
    <name evidence="2" type="ORF">CLAFUR5_03194</name>
</gene>
<dbReference type="EMBL" id="CP090164">
    <property type="protein sequence ID" value="UJO13407.1"/>
    <property type="molecule type" value="Genomic_DNA"/>
</dbReference>
<dbReference type="KEGG" id="ffu:CLAFUR5_03194"/>
<organism evidence="2 3">
    <name type="scientific">Passalora fulva</name>
    <name type="common">Tomato leaf mold</name>
    <name type="synonym">Cladosporium fulvum</name>
    <dbReference type="NCBI Taxonomy" id="5499"/>
    <lineage>
        <taxon>Eukaryota</taxon>
        <taxon>Fungi</taxon>
        <taxon>Dikarya</taxon>
        <taxon>Ascomycota</taxon>
        <taxon>Pezizomycotina</taxon>
        <taxon>Dothideomycetes</taxon>
        <taxon>Dothideomycetidae</taxon>
        <taxon>Mycosphaerellales</taxon>
        <taxon>Mycosphaerellaceae</taxon>
        <taxon>Fulvia</taxon>
    </lineage>
</organism>
<evidence type="ECO:0000256" key="1">
    <source>
        <dbReference type="SAM" id="MobiDB-lite"/>
    </source>
</evidence>
<evidence type="ECO:0000313" key="3">
    <source>
        <dbReference type="Proteomes" id="UP000756132"/>
    </source>
</evidence>
<dbReference type="GeneID" id="71983072"/>
<accession>A0A9Q8L9R8</accession>
<feature type="region of interest" description="Disordered" evidence="1">
    <location>
        <begin position="1"/>
        <end position="60"/>
    </location>
</feature>
<protein>
    <submittedName>
        <fullName evidence="2">Uncharacterized protein</fullName>
    </submittedName>
</protein>
<sequence>MQDNEDMEYHSSIDQLESHQIGDDEDDGQTWTAPDSGAASIIITSEGWEATERPGASSDV</sequence>
<reference evidence="2" key="1">
    <citation type="submission" date="2021-12" db="EMBL/GenBank/DDBJ databases">
        <authorList>
            <person name="Zaccaron A."/>
            <person name="Stergiopoulos I."/>
        </authorList>
    </citation>
    <scope>NUCLEOTIDE SEQUENCE</scope>
    <source>
        <strain evidence="2">Race5_Kim</strain>
    </source>
</reference>
<proteinExistence type="predicted"/>
<dbReference type="Proteomes" id="UP000756132">
    <property type="component" value="Chromosome 2"/>
</dbReference>
<reference evidence="2" key="2">
    <citation type="journal article" date="2022" name="Microb. Genom.">
        <title>A chromosome-scale genome assembly of the tomato pathogen Cladosporium fulvum reveals a compartmentalized genome architecture and the presence of a dispensable chromosome.</title>
        <authorList>
            <person name="Zaccaron A.Z."/>
            <person name="Chen L.H."/>
            <person name="Samaras A."/>
            <person name="Stergiopoulos I."/>
        </authorList>
    </citation>
    <scope>NUCLEOTIDE SEQUENCE</scope>
    <source>
        <strain evidence="2">Race5_Kim</strain>
    </source>
</reference>
<evidence type="ECO:0000313" key="2">
    <source>
        <dbReference type="EMBL" id="UJO13407.1"/>
    </source>
</evidence>
<dbReference type="AlphaFoldDB" id="A0A9Q8L9R8"/>
<feature type="compositionally biased region" description="Basic and acidic residues" evidence="1">
    <location>
        <begin position="7"/>
        <end position="22"/>
    </location>
</feature>